<dbReference type="InterPro" id="IPR019756">
    <property type="entry name" value="Pept_S26A_signal_pept_1_Ser-AS"/>
</dbReference>
<organism evidence="11 12">
    <name type="scientific">Bursaphelenchus xylophilus</name>
    <name type="common">Pinewood nematode worm</name>
    <name type="synonym">Aphelenchoides xylophilus</name>
    <dbReference type="NCBI Taxonomy" id="6326"/>
    <lineage>
        <taxon>Eukaryota</taxon>
        <taxon>Metazoa</taxon>
        <taxon>Ecdysozoa</taxon>
        <taxon>Nematoda</taxon>
        <taxon>Chromadorea</taxon>
        <taxon>Rhabditida</taxon>
        <taxon>Tylenchina</taxon>
        <taxon>Tylenchomorpha</taxon>
        <taxon>Aphelenchoidea</taxon>
        <taxon>Aphelenchoididae</taxon>
        <taxon>Bursaphelenchus</taxon>
    </lineage>
</organism>
<dbReference type="Gene3D" id="2.10.109.10">
    <property type="entry name" value="Umud Fragment, subunit A"/>
    <property type="match status" value="1"/>
</dbReference>
<feature type="domain" description="Peptidase S26" evidence="10">
    <location>
        <begin position="112"/>
        <end position="152"/>
    </location>
</feature>
<dbReference type="PANTHER" id="PTHR12383:SF16">
    <property type="entry name" value="MITOCHONDRIAL INNER MEMBRANE PROTEASE SUBUNIT 1"/>
    <property type="match status" value="1"/>
</dbReference>
<keyword evidence="4" id="KW-0999">Mitochondrion inner membrane</keyword>
<feature type="active site" evidence="9">
    <location>
        <position position="48"/>
    </location>
</feature>
<evidence type="ECO:0000256" key="8">
    <source>
        <dbReference type="ARBA" id="ARBA00038445"/>
    </source>
</evidence>
<dbReference type="PROSITE" id="PS00501">
    <property type="entry name" value="SPASE_I_1"/>
    <property type="match status" value="1"/>
</dbReference>
<dbReference type="WBParaSite" id="BXY_0396400.1">
    <property type="protein sequence ID" value="BXY_0396400.1"/>
    <property type="gene ID" value="BXY_0396400"/>
</dbReference>
<comment type="subunit">
    <text evidence="2">Heterodimer of 2 subunits, IMMPL1 and IMMPL2.</text>
</comment>
<evidence type="ECO:0000256" key="9">
    <source>
        <dbReference type="PIRSR" id="PIRSR600223-1"/>
    </source>
</evidence>
<comment type="subcellular location">
    <subcellularLocation>
        <location evidence="1">Mitochondrion inner membrane</location>
    </subcellularLocation>
</comment>
<evidence type="ECO:0000256" key="6">
    <source>
        <dbReference type="ARBA" id="ARBA00023128"/>
    </source>
</evidence>
<dbReference type="PRINTS" id="PR00727">
    <property type="entry name" value="LEADERPTASE"/>
</dbReference>
<dbReference type="InterPro" id="IPR000223">
    <property type="entry name" value="Pept_S26A_signal_pept_1"/>
</dbReference>
<dbReference type="CDD" id="cd06530">
    <property type="entry name" value="S26_SPase_I"/>
    <property type="match status" value="1"/>
</dbReference>
<comment type="similarity">
    <text evidence="8">Belongs to the peptidase S26 family. IMP1 subfamily.</text>
</comment>
<evidence type="ECO:0000313" key="12">
    <source>
        <dbReference type="WBParaSite" id="BXY_0396400.1"/>
    </source>
</evidence>
<evidence type="ECO:0000256" key="1">
    <source>
        <dbReference type="ARBA" id="ARBA00004273"/>
    </source>
</evidence>
<dbReference type="InterPro" id="IPR019533">
    <property type="entry name" value="Peptidase_S26"/>
</dbReference>
<dbReference type="Proteomes" id="UP000095284">
    <property type="component" value="Unplaced"/>
</dbReference>
<dbReference type="GO" id="GO:0006627">
    <property type="term" value="P:protein processing involved in protein targeting to mitochondrion"/>
    <property type="evidence" value="ECO:0007669"/>
    <property type="project" value="TreeGrafter"/>
</dbReference>
<dbReference type="GO" id="GO:0004252">
    <property type="term" value="F:serine-type endopeptidase activity"/>
    <property type="evidence" value="ECO:0007669"/>
    <property type="project" value="InterPro"/>
</dbReference>
<evidence type="ECO:0000313" key="11">
    <source>
        <dbReference type="Proteomes" id="UP000095284"/>
    </source>
</evidence>
<evidence type="ECO:0000259" key="10">
    <source>
        <dbReference type="Pfam" id="PF10502"/>
    </source>
</evidence>
<keyword evidence="6" id="KW-0496">Mitochondrion</keyword>
<keyword evidence="3" id="KW-0645">Protease</keyword>
<feature type="active site" evidence="9">
    <location>
        <position position="91"/>
    </location>
</feature>
<accession>A0A1I7RTB0</accession>
<dbReference type="SUPFAM" id="SSF51306">
    <property type="entry name" value="LexA/Signal peptidase"/>
    <property type="match status" value="1"/>
</dbReference>
<dbReference type="PANTHER" id="PTHR12383">
    <property type="entry name" value="PROTEASE FAMILY S26 MITOCHONDRIAL INNER MEMBRANE PROTEASE-RELATED"/>
    <property type="match status" value="1"/>
</dbReference>
<proteinExistence type="inferred from homology"/>
<sequence>MMCLVMSVWAGIRSQFTLKRARFLVYLYSTCYVINKHLGELIICRGSSMIPTFRDGDWVIGERISVKKGKLKAGDIVCSMSPVEPRVLLCKRIAYMPLDKIEVEQEYEAPLRRVPPGHCFLLGDNADQSQDSRHIGPVPLGLVQVKVMARIWPPSRFGWIQHETATV</sequence>
<evidence type="ECO:0000256" key="2">
    <source>
        <dbReference type="ARBA" id="ARBA00011805"/>
    </source>
</evidence>
<dbReference type="eggNOG" id="KOG0171">
    <property type="taxonomic scope" value="Eukaryota"/>
</dbReference>
<name>A0A1I7RTB0_BURXY</name>
<evidence type="ECO:0000256" key="4">
    <source>
        <dbReference type="ARBA" id="ARBA00022792"/>
    </source>
</evidence>
<evidence type="ECO:0000256" key="3">
    <source>
        <dbReference type="ARBA" id="ARBA00022670"/>
    </source>
</evidence>
<dbReference type="InterPro" id="IPR036286">
    <property type="entry name" value="LexA/Signal_pep-like_sf"/>
</dbReference>
<dbReference type="GO" id="GO:0042720">
    <property type="term" value="C:mitochondrial inner membrane peptidase complex"/>
    <property type="evidence" value="ECO:0007669"/>
    <property type="project" value="TreeGrafter"/>
</dbReference>
<reference evidence="12" key="1">
    <citation type="submission" date="2016-11" db="UniProtKB">
        <authorList>
            <consortium name="WormBaseParasite"/>
        </authorList>
    </citation>
    <scope>IDENTIFICATION</scope>
</reference>
<dbReference type="AlphaFoldDB" id="A0A1I7RTB0"/>
<dbReference type="InterPro" id="IPR052064">
    <property type="entry name" value="Mito_IMP1_subunit"/>
</dbReference>
<dbReference type="Pfam" id="PF10502">
    <property type="entry name" value="Peptidase_S26"/>
    <property type="match status" value="2"/>
</dbReference>
<protein>
    <submittedName>
        <fullName evidence="12">Peptidase_S24 domain-containing protein</fullName>
    </submittedName>
</protein>
<keyword evidence="7" id="KW-0472">Membrane</keyword>
<keyword evidence="5" id="KW-0378">Hydrolase</keyword>
<feature type="domain" description="Peptidase S26" evidence="10">
    <location>
        <begin position="23"/>
        <end position="105"/>
    </location>
</feature>
<dbReference type="GO" id="GO:0006465">
    <property type="term" value="P:signal peptide processing"/>
    <property type="evidence" value="ECO:0007669"/>
    <property type="project" value="InterPro"/>
</dbReference>
<evidence type="ECO:0000256" key="7">
    <source>
        <dbReference type="ARBA" id="ARBA00023136"/>
    </source>
</evidence>
<evidence type="ECO:0000256" key="5">
    <source>
        <dbReference type="ARBA" id="ARBA00022801"/>
    </source>
</evidence>